<feature type="region of interest" description="Disordered" evidence="1">
    <location>
        <begin position="1"/>
        <end position="29"/>
    </location>
</feature>
<organism evidence="3 4">
    <name type="scientific">Brevibacillus agri</name>
    <dbReference type="NCBI Taxonomy" id="51101"/>
    <lineage>
        <taxon>Bacteria</taxon>
        <taxon>Bacillati</taxon>
        <taxon>Bacillota</taxon>
        <taxon>Bacilli</taxon>
        <taxon>Bacillales</taxon>
        <taxon>Paenibacillaceae</taxon>
        <taxon>Brevibacillus</taxon>
    </lineage>
</organism>
<evidence type="ECO:0000313" key="4">
    <source>
        <dbReference type="Proteomes" id="UP000276178"/>
    </source>
</evidence>
<dbReference type="AlphaFoldDB" id="A0A3M8BFJ5"/>
<accession>A0A3M8BFJ5</accession>
<evidence type="ECO:0000313" key="2">
    <source>
        <dbReference type="EMBL" id="GED26604.1"/>
    </source>
</evidence>
<dbReference type="EMBL" id="RHHN01000001">
    <property type="protein sequence ID" value="RNB62152.1"/>
    <property type="molecule type" value="Genomic_DNA"/>
</dbReference>
<dbReference type="EMBL" id="BJOD01000026">
    <property type="protein sequence ID" value="GED26604.1"/>
    <property type="molecule type" value="Genomic_DNA"/>
</dbReference>
<name>A0A3M8BFJ5_9BACL</name>
<evidence type="ECO:0000313" key="3">
    <source>
        <dbReference type="EMBL" id="RNB62152.1"/>
    </source>
</evidence>
<keyword evidence="5" id="KW-1185">Reference proteome</keyword>
<evidence type="ECO:0000313" key="5">
    <source>
        <dbReference type="Proteomes" id="UP000317180"/>
    </source>
</evidence>
<gene>
    <name evidence="2" type="ORF">BAG01nite_27060</name>
    <name evidence="3" type="ORF">EB820_00265</name>
</gene>
<reference evidence="3 4" key="1">
    <citation type="submission" date="2018-10" db="EMBL/GenBank/DDBJ databases">
        <title>Phylogenomics of Brevibacillus.</title>
        <authorList>
            <person name="Dunlap C."/>
        </authorList>
    </citation>
    <scope>NUCLEOTIDE SEQUENCE [LARGE SCALE GENOMIC DNA]</scope>
    <source>
        <strain evidence="3 4">NRRL NRS 1219</strain>
    </source>
</reference>
<reference evidence="2 5" key="2">
    <citation type="submission" date="2019-06" db="EMBL/GenBank/DDBJ databases">
        <title>Whole genome shotgun sequence of Brevibacillus agri NBRC 15538.</title>
        <authorList>
            <person name="Hosoyama A."/>
            <person name="Uohara A."/>
            <person name="Ohji S."/>
            <person name="Ichikawa N."/>
        </authorList>
    </citation>
    <scope>NUCLEOTIDE SEQUENCE [LARGE SCALE GENOMIC DNA]</scope>
    <source>
        <strain evidence="2 5">NBRC 15538</strain>
    </source>
</reference>
<protein>
    <submittedName>
        <fullName evidence="3">Uncharacterized protein</fullName>
    </submittedName>
</protein>
<comment type="caution">
    <text evidence="3">The sequence shown here is derived from an EMBL/GenBank/DDBJ whole genome shotgun (WGS) entry which is preliminary data.</text>
</comment>
<sequence>MQSYQADDQQLQAHQAEDQYQTIPEDQAHPVFFRRRRNDSGFPLIIPLPYSFYPPYYYPYPYPYSYPYYPYPYQPYPFFGGYGF</sequence>
<dbReference type="Proteomes" id="UP000276178">
    <property type="component" value="Unassembled WGS sequence"/>
</dbReference>
<feature type="compositionally biased region" description="Low complexity" evidence="1">
    <location>
        <begin position="1"/>
        <end position="21"/>
    </location>
</feature>
<dbReference type="GeneID" id="82810143"/>
<dbReference type="RefSeq" id="WP_007777841.1">
    <property type="nucleotide sequence ID" value="NZ_BJOD01000026.1"/>
</dbReference>
<dbReference type="Proteomes" id="UP000317180">
    <property type="component" value="Unassembled WGS sequence"/>
</dbReference>
<proteinExistence type="predicted"/>
<evidence type="ECO:0000256" key="1">
    <source>
        <dbReference type="SAM" id="MobiDB-lite"/>
    </source>
</evidence>